<dbReference type="Gene3D" id="3.40.630.30">
    <property type="match status" value="1"/>
</dbReference>
<reference evidence="1" key="1">
    <citation type="submission" date="2014-12" db="EMBL/GenBank/DDBJ databases">
        <authorList>
            <person name="Jaenicke S."/>
        </authorList>
    </citation>
    <scope>NUCLEOTIDE SEQUENCE [LARGE SCALE GENOMIC DNA]</scope>
    <source>
        <strain evidence="1">CBS1600</strain>
    </source>
</reference>
<dbReference type="Proteomes" id="UP000038830">
    <property type="component" value="Unassembled WGS sequence"/>
</dbReference>
<gene>
    <name evidence="1" type="ORF">BN1211_3537</name>
    <name evidence="2" type="ORF">CYBJADRAFT_167131</name>
</gene>
<dbReference type="EMBL" id="CDQK01000004">
    <property type="protein sequence ID" value="CEP23040.1"/>
    <property type="molecule type" value="Genomic_DNA"/>
</dbReference>
<proteinExistence type="predicted"/>
<dbReference type="EMBL" id="KV453928">
    <property type="protein sequence ID" value="ODV74471.1"/>
    <property type="molecule type" value="Genomic_DNA"/>
</dbReference>
<evidence type="ECO:0000313" key="4">
    <source>
        <dbReference type="Proteomes" id="UP000094389"/>
    </source>
</evidence>
<dbReference type="OrthoDB" id="3980293at2759"/>
<dbReference type="PANTHER" id="PTHR42791">
    <property type="entry name" value="GNAT FAMILY ACETYLTRANSFERASE"/>
    <property type="match status" value="1"/>
</dbReference>
<dbReference type="STRING" id="983966.A0A0H5C4H8"/>
<dbReference type="InterPro" id="IPR052523">
    <property type="entry name" value="Trichothecene_AcTrans"/>
</dbReference>
<dbReference type="SUPFAM" id="SSF55729">
    <property type="entry name" value="Acyl-CoA N-acyltransferases (Nat)"/>
    <property type="match status" value="1"/>
</dbReference>
<evidence type="ECO:0000313" key="1">
    <source>
        <dbReference type="EMBL" id="CEP23040.1"/>
    </source>
</evidence>
<dbReference type="PANTHER" id="PTHR42791:SF1">
    <property type="entry name" value="N-ACETYLTRANSFERASE DOMAIN-CONTAINING PROTEIN"/>
    <property type="match status" value="1"/>
</dbReference>
<evidence type="ECO:0008006" key="5">
    <source>
        <dbReference type="Google" id="ProtNLM"/>
    </source>
</evidence>
<reference evidence="3" key="2">
    <citation type="journal article" date="2015" name="J. Biotechnol.">
        <title>The structure of the Cyberlindnera jadinii genome and its relation to Candida utilis analyzed by the occurrence of single nucleotide polymorphisms.</title>
        <authorList>
            <person name="Rupp O."/>
            <person name="Brinkrolf K."/>
            <person name="Buerth C."/>
            <person name="Kunigo M."/>
            <person name="Schneider J."/>
            <person name="Jaenicke S."/>
            <person name="Goesmann A."/>
            <person name="Puehler A."/>
            <person name="Jaeger K.-E."/>
            <person name="Ernst J.F."/>
        </authorList>
    </citation>
    <scope>NUCLEOTIDE SEQUENCE [LARGE SCALE GENOMIC DNA]</scope>
    <source>
        <strain evidence="3">ATCC 18201 / CBS 1600 / BCRC 20928 / JCM 3617 / NBRC 0987 / NRRL Y-1542</strain>
    </source>
</reference>
<name>A0A0H5C4H8_CYBJN</name>
<evidence type="ECO:0000313" key="3">
    <source>
        <dbReference type="Proteomes" id="UP000038830"/>
    </source>
</evidence>
<dbReference type="OMA" id="QYYYVFS"/>
<reference evidence="2 4" key="3">
    <citation type="journal article" date="2016" name="Proc. Natl. Acad. Sci. U.S.A.">
        <title>Comparative genomics of biotechnologically important yeasts.</title>
        <authorList>
            <person name="Riley R."/>
            <person name="Haridas S."/>
            <person name="Wolfe K.H."/>
            <person name="Lopes M.R."/>
            <person name="Hittinger C.T."/>
            <person name="Goeker M."/>
            <person name="Salamov A.A."/>
            <person name="Wisecaver J.H."/>
            <person name="Long T.M."/>
            <person name="Calvey C.H."/>
            <person name="Aerts A.L."/>
            <person name="Barry K.W."/>
            <person name="Choi C."/>
            <person name="Clum A."/>
            <person name="Coughlan A.Y."/>
            <person name="Deshpande S."/>
            <person name="Douglass A.P."/>
            <person name="Hanson S.J."/>
            <person name="Klenk H.-P."/>
            <person name="LaButti K.M."/>
            <person name="Lapidus A."/>
            <person name="Lindquist E.A."/>
            <person name="Lipzen A.M."/>
            <person name="Meier-Kolthoff J.P."/>
            <person name="Ohm R.A."/>
            <person name="Otillar R.P."/>
            <person name="Pangilinan J.L."/>
            <person name="Peng Y."/>
            <person name="Rokas A."/>
            <person name="Rosa C.A."/>
            <person name="Scheuner C."/>
            <person name="Sibirny A.A."/>
            <person name="Slot J.C."/>
            <person name="Stielow J.B."/>
            <person name="Sun H."/>
            <person name="Kurtzman C.P."/>
            <person name="Blackwell M."/>
            <person name="Grigoriev I.V."/>
            <person name="Jeffries T.W."/>
        </authorList>
    </citation>
    <scope>NUCLEOTIDE SEQUENCE [LARGE SCALE GENOMIC DNA]</scope>
    <source>
        <strain evidence="4">ATCC 18201 / CBS 1600 / BCRC 20928 / JCM 3617 / NBRC 0987 / NRRL Y-1542</strain>
        <strain evidence="2">NRRL Y-1542</strain>
    </source>
</reference>
<dbReference type="Proteomes" id="UP000094389">
    <property type="component" value="Unassembled WGS sequence"/>
</dbReference>
<sequence>MTQEETRSIEYYYKAPPGVNPQYTLSQDWRKAGEIIGTAFYPNKFNQLITEHCSLEENVKEYQERVEHVMQNNTLCLQSDDYSAVALWTPPEWRIVPYSIDLHGHFEFSEDEFKRCAEKFFVSYGIPYWHLTLVAKNVNSNTKGSVSKVMKPILEDAKERGIPAALECIDERARQIYEHYGFKTYEIIKIGEGSVNSLGEEQEGGEGLTLWYMIYNYDDKEHKPLDV</sequence>
<dbReference type="AlphaFoldDB" id="A0A0H5C4H8"/>
<evidence type="ECO:0000313" key="2">
    <source>
        <dbReference type="EMBL" id="ODV74471.1"/>
    </source>
</evidence>
<accession>A0A1E4S4Q0</accession>
<protein>
    <recommendedName>
        <fullName evidence="5">N-acetyltransferase domain-containing protein</fullName>
    </recommendedName>
</protein>
<dbReference type="InterPro" id="IPR016181">
    <property type="entry name" value="Acyl_CoA_acyltransferase"/>
</dbReference>
<keyword evidence="4" id="KW-1185">Reference proteome</keyword>
<accession>A0A0H5C4H8</accession>
<organism evidence="1 3">
    <name type="scientific">Cyberlindnera jadinii (strain ATCC 18201 / CBS 1600 / BCRC 20928 / JCM 3617 / NBRC 0987 / NRRL Y-1542)</name>
    <name type="common">Torula yeast</name>
    <name type="synonym">Candida utilis</name>
    <dbReference type="NCBI Taxonomy" id="983966"/>
    <lineage>
        <taxon>Eukaryota</taxon>
        <taxon>Fungi</taxon>
        <taxon>Dikarya</taxon>
        <taxon>Ascomycota</taxon>
        <taxon>Saccharomycotina</taxon>
        <taxon>Saccharomycetes</taxon>
        <taxon>Phaffomycetales</taxon>
        <taxon>Phaffomycetaceae</taxon>
        <taxon>Cyberlindnera</taxon>
    </lineage>
</organism>